<dbReference type="Pfam" id="PF00156">
    <property type="entry name" value="Pribosyltran"/>
    <property type="match status" value="1"/>
</dbReference>
<comment type="caution">
    <text evidence="3">The sequence shown here is derived from an EMBL/GenBank/DDBJ whole genome shotgun (WGS) entry which is preliminary data.</text>
</comment>
<evidence type="ECO:0000256" key="1">
    <source>
        <dbReference type="ARBA" id="ARBA00008007"/>
    </source>
</evidence>
<dbReference type="CDD" id="cd06223">
    <property type="entry name" value="PRTases_typeI"/>
    <property type="match status" value="1"/>
</dbReference>
<dbReference type="PANTHER" id="PTHR47505:SF1">
    <property type="entry name" value="DNA UTILIZATION PROTEIN YHGH"/>
    <property type="match status" value="1"/>
</dbReference>
<dbReference type="Gene3D" id="3.40.50.2020">
    <property type="match status" value="1"/>
</dbReference>
<dbReference type="SUPFAM" id="SSF53271">
    <property type="entry name" value="PRTase-like"/>
    <property type="match status" value="1"/>
</dbReference>
<name>A0A7C5X3W6_9AQUI</name>
<dbReference type="InterPro" id="IPR051910">
    <property type="entry name" value="ComF/GntX_DNA_util-trans"/>
</dbReference>
<dbReference type="InterPro" id="IPR000836">
    <property type="entry name" value="PRTase_dom"/>
</dbReference>
<dbReference type="InterPro" id="IPR029057">
    <property type="entry name" value="PRTase-like"/>
</dbReference>
<dbReference type="AlphaFoldDB" id="A0A7C5X3W6"/>
<dbReference type="EMBL" id="DSAC01000067">
    <property type="protein sequence ID" value="HHO74076.1"/>
    <property type="molecule type" value="Genomic_DNA"/>
</dbReference>
<accession>A0A7C5X3W6</accession>
<organism evidence="3">
    <name type="scientific">Thermocrinis ruber</name>
    <dbReference type="NCBI Taxonomy" id="75906"/>
    <lineage>
        <taxon>Bacteria</taxon>
        <taxon>Pseudomonadati</taxon>
        <taxon>Aquificota</taxon>
        <taxon>Aquificia</taxon>
        <taxon>Aquificales</taxon>
        <taxon>Aquificaceae</taxon>
        <taxon>Thermocrinis</taxon>
    </lineage>
</organism>
<dbReference type="PANTHER" id="PTHR47505">
    <property type="entry name" value="DNA UTILIZATION PROTEIN YHGH"/>
    <property type="match status" value="1"/>
</dbReference>
<sequence>MRKLLRLLGIAQGDCLNCEKPAVGEAFLCEDCLRELKPQHPMEYTHIPYVFSYRVFGRYEGAIKSLILNAKFENNPYTARFLGKVVKDYLWEYINEIQPDIITFPELNLRRFWLRGFNQVEEILKGAEVPYQRIFERKGFDPPMARLGSQERLKAVQSHQVRKQWLYALEDKKILVVDDVLTTGQTISHLCQLLLSLGARETHAFFIARSV</sequence>
<gene>
    <name evidence="3" type="ORF">ENN04_05480</name>
</gene>
<reference evidence="3" key="1">
    <citation type="journal article" date="2020" name="mSystems">
        <title>Genome- and Community-Level Interaction Insights into Carbon Utilization and Element Cycling Functions of Hydrothermarchaeota in Hydrothermal Sediment.</title>
        <authorList>
            <person name="Zhou Z."/>
            <person name="Liu Y."/>
            <person name="Xu W."/>
            <person name="Pan J."/>
            <person name="Luo Z.H."/>
            <person name="Li M."/>
        </authorList>
    </citation>
    <scope>NUCLEOTIDE SEQUENCE [LARGE SCALE GENOMIC DNA]</scope>
    <source>
        <strain evidence="3">SpSt-114</strain>
    </source>
</reference>
<feature type="domain" description="Phosphoribosyltransferase" evidence="2">
    <location>
        <begin position="166"/>
        <end position="203"/>
    </location>
</feature>
<evidence type="ECO:0000259" key="2">
    <source>
        <dbReference type="Pfam" id="PF00156"/>
    </source>
</evidence>
<comment type="similarity">
    <text evidence="1">Belongs to the ComF/GntX family.</text>
</comment>
<proteinExistence type="inferred from homology"/>
<evidence type="ECO:0000313" key="3">
    <source>
        <dbReference type="EMBL" id="HHO74076.1"/>
    </source>
</evidence>
<protein>
    <submittedName>
        <fullName evidence="3">ComF family protein</fullName>
    </submittedName>
</protein>